<dbReference type="SMART" id="SM00271">
    <property type="entry name" value="DnaJ"/>
    <property type="match status" value="1"/>
</dbReference>
<dbReference type="PANTHER" id="PTHR44145:SF3">
    <property type="entry name" value="DNAJ HOMOLOG SUBFAMILY A MEMBER 3, MITOCHONDRIAL"/>
    <property type="match status" value="1"/>
</dbReference>
<dbReference type="Gene3D" id="1.10.287.110">
    <property type="entry name" value="DnaJ domain"/>
    <property type="match status" value="1"/>
</dbReference>
<dbReference type="GO" id="GO:0008270">
    <property type="term" value="F:zinc ion binding"/>
    <property type="evidence" value="ECO:0007669"/>
    <property type="project" value="UniProtKB-KW"/>
</dbReference>
<dbReference type="InterPro" id="IPR028994">
    <property type="entry name" value="Integrin_alpha_N"/>
</dbReference>
<evidence type="ECO:0000256" key="3">
    <source>
        <dbReference type="ARBA" id="ARBA00022771"/>
    </source>
</evidence>
<dbReference type="SUPFAM" id="SSF46565">
    <property type="entry name" value="Chaperone J-domain"/>
    <property type="match status" value="1"/>
</dbReference>
<dbReference type="InterPro" id="IPR001305">
    <property type="entry name" value="HSP_DnaJ_Cys-rich_dom"/>
</dbReference>
<dbReference type="GO" id="GO:0007005">
    <property type="term" value="P:mitochondrion organization"/>
    <property type="evidence" value="ECO:0007669"/>
    <property type="project" value="TreeGrafter"/>
</dbReference>
<keyword evidence="2" id="KW-0677">Repeat</keyword>
<dbReference type="Pfam" id="PF00226">
    <property type="entry name" value="DnaJ"/>
    <property type="match status" value="1"/>
</dbReference>
<keyword evidence="3 6" id="KW-0863">Zinc-finger</keyword>
<dbReference type="GO" id="GO:0043066">
    <property type="term" value="P:negative regulation of apoptotic process"/>
    <property type="evidence" value="ECO:0007669"/>
    <property type="project" value="TreeGrafter"/>
</dbReference>
<keyword evidence="5" id="KW-0143">Chaperone</keyword>
<dbReference type="InterPro" id="IPR036410">
    <property type="entry name" value="HSP_DnaJ_Cys-rich_dom_sf"/>
</dbReference>
<feature type="domain" description="J" evidence="9">
    <location>
        <begin position="547"/>
        <end position="611"/>
    </location>
</feature>
<dbReference type="CDD" id="cd06257">
    <property type="entry name" value="DnaJ"/>
    <property type="match status" value="1"/>
</dbReference>
<evidence type="ECO:0000256" key="1">
    <source>
        <dbReference type="ARBA" id="ARBA00022723"/>
    </source>
</evidence>
<accession>A0A915EKH9</accession>
<feature type="transmembrane region" description="Helical" evidence="8">
    <location>
        <begin position="488"/>
        <end position="512"/>
    </location>
</feature>
<dbReference type="CDD" id="cd10747">
    <property type="entry name" value="DnaJ_C"/>
    <property type="match status" value="1"/>
</dbReference>
<dbReference type="GO" id="GO:0006457">
    <property type="term" value="P:protein folding"/>
    <property type="evidence" value="ECO:0007669"/>
    <property type="project" value="InterPro"/>
</dbReference>
<evidence type="ECO:0000256" key="7">
    <source>
        <dbReference type="SAM" id="MobiDB-lite"/>
    </source>
</evidence>
<keyword evidence="8" id="KW-0812">Transmembrane</keyword>
<reference evidence="12" key="1">
    <citation type="submission" date="2022-11" db="UniProtKB">
        <authorList>
            <consortium name="WormBaseParasite"/>
        </authorList>
    </citation>
    <scope>IDENTIFICATION</scope>
</reference>
<keyword evidence="8" id="KW-1133">Transmembrane helix</keyword>
<dbReference type="InterPro" id="IPR051938">
    <property type="entry name" value="Apopto_cytoskel_mod"/>
</dbReference>
<feature type="region of interest" description="Disordered" evidence="7">
    <location>
        <begin position="871"/>
        <end position="928"/>
    </location>
</feature>
<dbReference type="InterPro" id="IPR057089">
    <property type="entry name" value="C2_TIP"/>
</dbReference>
<organism evidence="11 12">
    <name type="scientific">Ditylenchus dipsaci</name>
    <dbReference type="NCBI Taxonomy" id="166011"/>
    <lineage>
        <taxon>Eukaryota</taxon>
        <taxon>Metazoa</taxon>
        <taxon>Ecdysozoa</taxon>
        <taxon>Nematoda</taxon>
        <taxon>Chromadorea</taxon>
        <taxon>Rhabditida</taxon>
        <taxon>Tylenchina</taxon>
        <taxon>Tylenchomorpha</taxon>
        <taxon>Sphaerularioidea</taxon>
        <taxon>Anguinidae</taxon>
        <taxon>Anguininae</taxon>
        <taxon>Ditylenchus</taxon>
    </lineage>
</organism>
<proteinExistence type="predicted"/>
<dbReference type="Pfam" id="PF01556">
    <property type="entry name" value="DnaJ_C"/>
    <property type="match status" value="1"/>
</dbReference>
<evidence type="ECO:0000256" key="4">
    <source>
        <dbReference type="ARBA" id="ARBA00022833"/>
    </source>
</evidence>
<dbReference type="Gene3D" id="2.10.230.10">
    <property type="entry name" value="Heat shock protein DnaJ, cysteine-rich domain"/>
    <property type="match status" value="1"/>
</dbReference>
<dbReference type="PANTHER" id="PTHR44145">
    <property type="entry name" value="DNAJ HOMOLOG SUBFAMILY A MEMBER 3, MITOCHONDRIAL"/>
    <property type="match status" value="1"/>
</dbReference>
<dbReference type="CDD" id="cd10719">
    <property type="entry name" value="DnaJ_zf"/>
    <property type="match status" value="1"/>
</dbReference>
<dbReference type="Gene3D" id="2.60.260.20">
    <property type="entry name" value="Urease metallochaperone UreE, N-terminal domain"/>
    <property type="match status" value="2"/>
</dbReference>
<dbReference type="InterPro" id="IPR018253">
    <property type="entry name" value="DnaJ_domain_CS"/>
</dbReference>
<evidence type="ECO:0000259" key="9">
    <source>
        <dbReference type="PROSITE" id="PS50076"/>
    </source>
</evidence>
<dbReference type="Pfam" id="PF23122">
    <property type="entry name" value="C2_ITFG1"/>
    <property type="match status" value="1"/>
</dbReference>
<dbReference type="PROSITE" id="PS00636">
    <property type="entry name" value="DNAJ_1"/>
    <property type="match status" value="1"/>
</dbReference>
<feature type="domain" description="CR-type" evidence="10">
    <location>
        <begin position="687"/>
        <end position="775"/>
    </location>
</feature>
<dbReference type="Proteomes" id="UP000887574">
    <property type="component" value="Unplaced"/>
</dbReference>
<dbReference type="PROSITE" id="PS50076">
    <property type="entry name" value="DNAJ_2"/>
    <property type="match status" value="1"/>
</dbReference>
<evidence type="ECO:0000256" key="6">
    <source>
        <dbReference type="PROSITE-ProRule" id="PRU00546"/>
    </source>
</evidence>
<dbReference type="GO" id="GO:0031072">
    <property type="term" value="F:heat shock protein binding"/>
    <property type="evidence" value="ECO:0007669"/>
    <property type="project" value="InterPro"/>
</dbReference>
<dbReference type="InterPro" id="IPR002939">
    <property type="entry name" value="DnaJ_C"/>
</dbReference>
<dbReference type="PRINTS" id="PR00625">
    <property type="entry name" value="JDOMAIN"/>
</dbReference>
<dbReference type="GO" id="GO:0005739">
    <property type="term" value="C:mitochondrion"/>
    <property type="evidence" value="ECO:0007669"/>
    <property type="project" value="TreeGrafter"/>
</dbReference>
<protein>
    <submittedName>
        <fullName evidence="12">Uncharacterized protein</fullName>
    </submittedName>
</protein>
<name>A0A915EKH9_9BILA</name>
<dbReference type="GO" id="GO:0051082">
    <property type="term" value="F:unfolded protein binding"/>
    <property type="evidence" value="ECO:0007669"/>
    <property type="project" value="InterPro"/>
</dbReference>
<dbReference type="SUPFAM" id="SSF69318">
    <property type="entry name" value="Integrin alpha N-terminal domain"/>
    <property type="match status" value="1"/>
</dbReference>
<dbReference type="PROSITE" id="PS51188">
    <property type="entry name" value="ZF_CR"/>
    <property type="match status" value="1"/>
</dbReference>
<keyword evidence="1 6" id="KW-0479">Metal-binding</keyword>
<dbReference type="InterPro" id="IPR036869">
    <property type="entry name" value="J_dom_sf"/>
</dbReference>
<evidence type="ECO:0000256" key="2">
    <source>
        <dbReference type="ARBA" id="ARBA00022737"/>
    </source>
</evidence>
<feature type="compositionally biased region" description="Basic and acidic residues" evidence="7">
    <location>
        <begin position="882"/>
        <end position="917"/>
    </location>
</feature>
<evidence type="ECO:0000259" key="10">
    <source>
        <dbReference type="PROSITE" id="PS51188"/>
    </source>
</evidence>
<feature type="zinc finger region" description="CR-type" evidence="6">
    <location>
        <begin position="687"/>
        <end position="775"/>
    </location>
</feature>
<sequence length="928" mass="104180">MTQSEQGFFAESKDFARISLGSAQEVFCSVGDFNGDASLDIMVTQQITVGVWLGLSTEDKGFNSTLYLSKNSAFTPLPLNVTFFDQPTVVDINGDGASDILGFVNNVTVDTDYKLYCLAGNSSGTFHDCSAKFLNFNHHEKPFPSFSPIFADVDGDLSSEIIFGMISSSGRPVIKVWKMINENMEWRYQEQLSKQMPENPTFLHFGGAVVGDFNADAVLDIMIPVCREEDCRHITHFLVWSKGTWVYFQLDQKDVEFIAEDKSRTVFRVGDFSLDGYPDLIATVKSPNKPPGPMIVDNVESDNGNFYRKFELKTTPRFVMTPEMSKGDVKLSAFFDLKEDGNLDILCDDKGDTTFLKVQIFSNVCTNDCPYNPKSSRKTDIGSGVTWHGACVSFLMTDSWGKTRNSIQCQLPQTSHRVLHSPFVLFGLGRSPNFVDEVLLGSPRWHGHADNQRSMLKQIVPNSRIIVVPPEQEGTHWQSRLYLTPSRLIIQSLLVLVSVCGILLLLIFFLHFRERRQDRKERQSQTHRFHFDAIFDAHFRFSINLKDYYKILGVPKGAKDSEIKKAYYQLAKKYHPDVNKEKSASEKFQELSEAYEVLSDSKKRTDYDQFGSASNATGQSAGGYTSRNAGWQYHSNKSAEDLFRDLFGDFDAFSKGRKRRPFAESQQGFEATQQVPLNITFEEAARGAKKELNLNVVDNCQKCTGSGVEPGYKKISCPYCNGTGVTSQHMQGFYMQTTCTRSYNKNPCKECEGAGQTVQRRQCTVNIPAGIDSDQILRTQLGNAIIYVVVTVSPSLIHRRENENIFTDVEISLAQAVLGGKMRLPGLGMKKLNASGYGDQFVNVKIRIPKNLGKEALNILKEYARMEKDTPGTIEGIDSDEEVAKKKPETEKRKSDNTSKKKAESKESKGSVDKSEDNGGFLKKILKF</sequence>
<dbReference type="SUPFAM" id="SSF49493">
    <property type="entry name" value="HSP40/DnaJ peptide-binding domain"/>
    <property type="match status" value="2"/>
</dbReference>
<dbReference type="SUPFAM" id="SSF57938">
    <property type="entry name" value="DnaJ/Hsp40 cysteine-rich domain"/>
    <property type="match status" value="1"/>
</dbReference>
<keyword evidence="4 6" id="KW-0862">Zinc</keyword>
<evidence type="ECO:0000313" key="12">
    <source>
        <dbReference type="WBParaSite" id="jg6330"/>
    </source>
</evidence>
<evidence type="ECO:0000256" key="8">
    <source>
        <dbReference type="SAM" id="Phobius"/>
    </source>
</evidence>
<evidence type="ECO:0000313" key="11">
    <source>
        <dbReference type="Proteomes" id="UP000887574"/>
    </source>
</evidence>
<dbReference type="AlphaFoldDB" id="A0A915EKH9"/>
<dbReference type="WBParaSite" id="jg6330">
    <property type="protein sequence ID" value="jg6330"/>
    <property type="gene ID" value="jg6330"/>
</dbReference>
<evidence type="ECO:0000256" key="5">
    <source>
        <dbReference type="ARBA" id="ARBA00023186"/>
    </source>
</evidence>
<keyword evidence="11" id="KW-1185">Reference proteome</keyword>
<keyword evidence="8" id="KW-0472">Membrane</keyword>
<dbReference type="InterPro" id="IPR008971">
    <property type="entry name" value="HSP40/DnaJ_pept-bd"/>
</dbReference>
<dbReference type="InterPro" id="IPR001623">
    <property type="entry name" value="DnaJ_domain"/>
</dbReference>